<name>A0A7T9I100_9ARCH</name>
<dbReference type="InterPro" id="IPR031167">
    <property type="entry name" value="G_OBG"/>
</dbReference>
<dbReference type="SUPFAM" id="SSF81271">
    <property type="entry name" value="TGS-like"/>
    <property type="match status" value="1"/>
</dbReference>
<dbReference type="InterPro" id="IPR004095">
    <property type="entry name" value="TGS"/>
</dbReference>
<dbReference type="InterPro" id="IPR013646">
    <property type="entry name" value="YGR210-like_G4"/>
</dbReference>
<dbReference type="GO" id="GO:0005525">
    <property type="term" value="F:GTP binding"/>
    <property type="evidence" value="ECO:0007669"/>
    <property type="project" value="InterPro"/>
</dbReference>
<dbReference type="InterPro" id="IPR006073">
    <property type="entry name" value="GTP-bd"/>
</dbReference>
<protein>
    <submittedName>
        <fullName evidence="3">Redox-regulated ATPase YchF</fullName>
    </submittedName>
</protein>
<dbReference type="AlphaFoldDB" id="A0A7T9I100"/>
<keyword evidence="1" id="KW-0547">Nucleotide-binding</keyword>
<dbReference type="Pfam" id="PF01926">
    <property type="entry name" value="MMR_HSR1"/>
    <property type="match status" value="1"/>
</dbReference>
<dbReference type="InterPro" id="IPR012675">
    <property type="entry name" value="Beta-grasp_dom_sf"/>
</dbReference>
<dbReference type="SUPFAM" id="SSF52540">
    <property type="entry name" value="P-loop containing nucleoside triphosphate hydrolases"/>
    <property type="match status" value="1"/>
</dbReference>
<dbReference type="PROSITE" id="PS51710">
    <property type="entry name" value="G_OBG"/>
    <property type="match status" value="1"/>
</dbReference>
<evidence type="ECO:0000259" key="2">
    <source>
        <dbReference type="PROSITE" id="PS51710"/>
    </source>
</evidence>
<dbReference type="GO" id="GO:0005737">
    <property type="term" value="C:cytoplasm"/>
    <property type="evidence" value="ECO:0007669"/>
    <property type="project" value="TreeGrafter"/>
</dbReference>
<proteinExistence type="predicted"/>
<dbReference type="PRINTS" id="PR00326">
    <property type="entry name" value="GTP1OBG"/>
</dbReference>
<evidence type="ECO:0000256" key="1">
    <source>
        <dbReference type="ARBA" id="ARBA00022741"/>
    </source>
</evidence>
<gene>
    <name evidence="3" type="ORF">IPJ89_04925</name>
</gene>
<dbReference type="PANTHER" id="PTHR23305:SF1">
    <property type="entry name" value="OBG-TYPE G DOMAIN-CONTAINING PROTEIN"/>
    <property type="match status" value="1"/>
</dbReference>
<reference evidence="3" key="1">
    <citation type="submission" date="2020-11" db="EMBL/GenBank/DDBJ databases">
        <title>Connecting structure to function with the recovery of over 1000 high-quality activated sludge metagenome-assembled genomes encoding full-length rRNA genes using long-read sequencing.</title>
        <authorList>
            <person name="Singleton C.M."/>
            <person name="Petriglieri F."/>
            <person name="Kristensen J.M."/>
            <person name="Kirkegaard R.H."/>
            <person name="Michaelsen T.Y."/>
            <person name="Andersen M.H."/>
            <person name="Karst S.M."/>
            <person name="Dueholm M.S."/>
            <person name="Nielsen P.H."/>
            <person name="Albertsen M."/>
        </authorList>
    </citation>
    <scope>NUCLEOTIDE SEQUENCE</scope>
    <source>
        <strain evidence="3">Fred_18-Q3-R57-64_BAT3C.431</strain>
    </source>
</reference>
<dbReference type="Pfam" id="PF08438">
    <property type="entry name" value="YGR210-like_G4"/>
    <property type="match status" value="1"/>
</dbReference>
<dbReference type="Gene3D" id="3.10.20.30">
    <property type="match status" value="1"/>
</dbReference>
<organism evidence="3">
    <name type="scientific">Candidatus Iainarchaeum sp</name>
    <dbReference type="NCBI Taxonomy" id="3101447"/>
    <lineage>
        <taxon>Archaea</taxon>
        <taxon>Candidatus Iainarchaeota</taxon>
        <taxon>Candidatus Iainarchaeia</taxon>
        <taxon>Candidatus Iainarchaeales</taxon>
        <taxon>Candidatus Iainarchaeaceae</taxon>
        <taxon>Candidatus Iainarchaeum</taxon>
    </lineage>
</organism>
<dbReference type="Gene3D" id="1.10.8.470">
    <property type="match status" value="1"/>
</dbReference>
<evidence type="ECO:0000313" key="3">
    <source>
        <dbReference type="EMBL" id="QQR92464.1"/>
    </source>
</evidence>
<dbReference type="NCBIfam" id="NF007171">
    <property type="entry name" value="PRK09602.1"/>
    <property type="match status" value="1"/>
</dbReference>
<dbReference type="InterPro" id="IPR027417">
    <property type="entry name" value="P-loop_NTPase"/>
</dbReference>
<feature type="domain" description="OBG-type G" evidence="2">
    <location>
        <begin position="1"/>
        <end position="271"/>
    </location>
</feature>
<dbReference type="EMBL" id="CP064981">
    <property type="protein sequence ID" value="QQR92464.1"/>
    <property type="molecule type" value="Genomic_DNA"/>
</dbReference>
<dbReference type="Pfam" id="PF02824">
    <property type="entry name" value="TGS"/>
    <property type="match status" value="1"/>
</dbReference>
<dbReference type="PANTHER" id="PTHR23305">
    <property type="entry name" value="OBG GTPASE FAMILY"/>
    <property type="match status" value="1"/>
</dbReference>
<dbReference type="GO" id="GO:0016887">
    <property type="term" value="F:ATP hydrolysis activity"/>
    <property type="evidence" value="ECO:0007669"/>
    <property type="project" value="TreeGrafter"/>
</dbReference>
<dbReference type="CDD" id="cd01899">
    <property type="entry name" value="Ygr210"/>
    <property type="match status" value="1"/>
</dbReference>
<dbReference type="Gene3D" id="3.40.50.300">
    <property type="entry name" value="P-loop containing nucleotide triphosphate hydrolases"/>
    <property type="match status" value="1"/>
</dbReference>
<accession>A0A7T9I100</accession>
<sequence length="397" mass="43516">MLIGIVGKPSSGKSTFFAAATLIDVARASYPFTTIEPNKGMGFIRVECADKDFGVQCNPRSGYCINHQRFVPVEMIDVAGLVPGAHEGKGLGNKFLDDLRQADVLVHVVDISGSTNEKGEAVAMGSHDPIQDVKFLEEELDLWMLGILQNNWSKFVRAPISGKQQLIDSLAQNLSGLGVRPDQLDKALMQTKLMEKKLVDWTPEEQRLFITELRKRSKPIVIAANKMDLPPSAENAKRVREAFPHLSVFACSGEAELTLKKAAKAGLIDYVPGSASFTTLKELSPPQQQGLEYIRKNVLEKLGGTGVQEVLDRTVLNALGYKAIFPGGTKGLTDSQGRTLPDCFLMPGTATTLDFAFKLHTDFGKNFIKAIDVKTKMLLGKDHVLKHRDVIEIVANK</sequence>
<dbReference type="InterPro" id="IPR012676">
    <property type="entry name" value="TGS-like"/>
</dbReference>
<dbReference type="Proteomes" id="UP000596004">
    <property type="component" value="Chromosome"/>
</dbReference>